<dbReference type="InterPro" id="IPR000551">
    <property type="entry name" value="MerR-type_HTH_dom"/>
</dbReference>
<reference evidence="2" key="1">
    <citation type="submission" date="2022-06" db="EMBL/GenBank/DDBJ databases">
        <authorList>
            <person name="Dietemann V."/>
            <person name="Ory F."/>
            <person name="Dainat B."/>
            <person name="Oberhansli S."/>
        </authorList>
    </citation>
    <scope>NUCLEOTIDE SEQUENCE</scope>
    <source>
        <strain evidence="2">Ena-SAMPLE-TAB-26-04-2022-14:26:32:270-5432</strain>
    </source>
</reference>
<protein>
    <submittedName>
        <fullName evidence="2">MerR family DNA-binding protein</fullName>
    </submittedName>
</protein>
<dbReference type="Gene3D" id="1.10.1660.10">
    <property type="match status" value="1"/>
</dbReference>
<dbReference type="Proteomes" id="UP001154322">
    <property type="component" value="Unassembled WGS sequence"/>
</dbReference>
<dbReference type="GO" id="GO:0003677">
    <property type="term" value="F:DNA binding"/>
    <property type="evidence" value="ECO:0007669"/>
    <property type="project" value="UniProtKB-KW"/>
</dbReference>
<comment type="caution">
    <text evidence="2">The sequence shown here is derived from an EMBL/GenBank/DDBJ whole genome shotgun (WGS) entry which is preliminary data.</text>
</comment>
<feature type="domain" description="HTH merR-type" evidence="1">
    <location>
        <begin position="1"/>
        <end position="25"/>
    </location>
</feature>
<sequence length="117" mass="13238">MKLQKIILLKSLGFTLEQIKQVFRDTGQADKENEGWIQALEEQIEWIQREKELLAWKEYLLQTTIHAIRISGKIEPSEIVTLLQALASERTGGRPHSSCFLWSGIYRGGTGDSVPAA</sequence>
<dbReference type="RefSeq" id="WP_213431262.1">
    <property type="nucleotide sequence ID" value="NZ_AP031286.1"/>
</dbReference>
<organism evidence="2 3">
    <name type="scientific">Paenibacillus melissococcoides</name>
    <dbReference type="NCBI Taxonomy" id="2912268"/>
    <lineage>
        <taxon>Bacteria</taxon>
        <taxon>Bacillati</taxon>
        <taxon>Bacillota</taxon>
        <taxon>Bacilli</taxon>
        <taxon>Bacillales</taxon>
        <taxon>Paenibacillaceae</taxon>
        <taxon>Paenibacillus</taxon>
    </lineage>
</organism>
<evidence type="ECO:0000313" key="2">
    <source>
        <dbReference type="EMBL" id="CAH8246560.1"/>
    </source>
</evidence>
<dbReference type="SUPFAM" id="SSF46955">
    <property type="entry name" value="Putative DNA-binding domain"/>
    <property type="match status" value="1"/>
</dbReference>
<keyword evidence="3" id="KW-1185">Reference proteome</keyword>
<evidence type="ECO:0000313" key="3">
    <source>
        <dbReference type="Proteomes" id="UP001154322"/>
    </source>
</evidence>
<accession>A0ABM9G459</accession>
<name>A0ABM9G459_9BACL</name>
<proteinExistence type="predicted"/>
<dbReference type="InterPro" id="IPR009061">
    <property type="entry name" value="DNA-bd_dom_put_sf"/>
</dbReference>
<dbReference type="EMBL" id="CALYLO010000005">
    <property type="protein sequence ID" value="CAH8246560.1"/>
    <property type="molecule type" value="Genomic_DNA"/>
</dbReference>
<keyword evidence="2" id="KW-0238">DNA-binding</keyword>
<gene>
    <name evidence="2" type="ORF">WJ0W_003795</name>
</gene>
<dbReference type="PROSITE" id="PS50937">
    <property type="entry name" value="HTH_MERR_2"/>
    <property type="match status" value="1"/>
</dbReference>
<evidence type="ECO:0000259" key="1">
    <source>
        <dbReference type="PROSITE" id="PS50937"/>
    </source>
</evidence>